<dbReference type="OrthoDB" id="5900194at2"/>
<feature type="transmembrane region" description="Helical" evidence="1">
    <location>
        <begin position="165"/>
        <end position="183"/>
    </location>
</feature>
<keyword evidence="1" id="KW-1133">Transmembrane helix</keyword>
<proteinExistence type="predicted"/>
<evidence type="ECO:0000313" key="2">
    <source>
        <dbReference type="EMBL" id="KDN28778.1"/>
    </source>
</evidence>
<keyword evidence="3" id="KW-1185">Reference proteome</keyword>
<keyword evidence="1" id="KW-0472">Membrane</keyword>
<evidence type="ECO:0000256" key="1">
    <source>
        <dbReference type="SAM" id="Phobius"/>
    </source>
</evidence>
<gene>
    <name evidence="2" type="ORF">VFDL14_00040</name>
</gene>
<dbReference type="Proteomes" id="UP000027219">
    <property type="component" value="Unassembled WGS sequence"/>
</dbReference>
<accession>A0A066UX17</accession>
<keyword evidence="1" id="KW-0812">Transmembrane</keyword>
<protein>
    <submittedName>
        <fullName evidence="2">Uncharacterized protein</fullName>
    </submittedName>
</protein>
<feature type="transmembrane region" description="Helical" evidence="1">
    <location>
        <begin position="498"/>
        <end position="515"/>
    </location>
</feature>
<dbReference type="EMBL" id="JFFR01000014">
    <property type="protein sequence ID" value="KDN28778.1"/>
    <property type="molecule type" value="Genomic_DNA"/>
</dbReference>
<reference evidence="2 3" key="1">
    <citation type="submission" date="2014-02" db="EMBL/GenBank/DDBJ databases">
        <title>Vibrio fortis Dalian14 Genome Sequencing.</title>
        <authorList>
            <person name="Wang Y."/>
            <person name="Song L."/>
            <person name="Liu G."/>
            <person name="Ding J."/>
        </authorList>
    </citation>
    <scope>NUCLEOTIDE SEQUENCE [LARGE SCALE GENOMIC DNA]</scope>
    <source>
        <strain evidence="2 3">Dalian14</strain>
    </source>
</reference>
<dbReference type="RefSeq" id="WP_032550908.1">
    <property type="nucleotide sequence ID" value="NZ_JFFR01000014.1"/>
</dbReference>
<sequence>MKHCQSTVFHGDKYCADCGEVLSSVPKKHSVEDVCPGIFDEVRQYYKEAEAKTGRVLESRLYKRFSKNSSQNLEYSYWWIKLETNQGEIIETSISAEHKYTASISRGDILTLYYPTTMNLLYKKSRDAKKFVKDDQAVPCVVVHSDDGQCYTVENLYPSPSKKTAWLWIIAGILSAIPLFNASRSGSEPAWVISIAVALIVLFLELKRNKKKFALATAQHEALNASFKKLLKVTKYQLGYNNIERPKQSSDVICIQCNTRLPENSGYCICCGNQSAVQESPAITAQRASSAEFAAIGSVEPIHEASNTKHEVAQREHAQVASAPTSVSVSDIQQRLNEIYSYNSQDQYIHHYALSGARHWTLTNEFILARVQSKSVNADVSDITHHTTTTTETKHYRGNNYQYSTYDKEHSSYRNRSSTLKGKVILEYVSGKTETFTLSEDILGDVDVGDWLAIADSYLECEDNYHYYFEYAYNISKDKEYNDRSFANYSDVQGTNAWWGWNILFFIAGIAGVFVNLEVLISISIIGAILFNVFALCKRITSSFKNKRQRKTLLKPLQVRVSEFKDSLQQLQKQLNVLG</sequence>
<feature type="transmembrane region" description="Helical" evidence="1">
    <location>
        <begin position="189"/>
        <end position="206"/>
    </location>
</feature>
<comment type="caution">
    <text evidence="2">The sequence shown here is derived from an EMBL/GenBank/DDBJ whole genome shotgun (WGS) entry which is preliminary data.</text>
</comment>
<feature type="transmembrane region" description="Helical" evidence="1">
    <location>
        <begin position="521"/>
        <end position="541"/>
    </location>
</feature>
<dbReference type="AlphaFoldDB" id="A0A066UX17"/>
<name>A0A066UX17_9VIBR</name>
<organism evidence="2 3">
    <name type="scientific">Vibrio fortis</name>
    <dbReference type="NCBI Taxonomy" id="212667"/>
    <lineage>
        <taxon>Bacteria</taxon>
        <taxon>Pseudomonadati</taxon>
        <taxon>Pseudomonadota</taxon>
        <taxon>Gammaproteobacteria</taxon>
        <taxon>Vibrionales</taxon>
        <taxon>Vibrionaceae</taxon>
        <taxon>Vibrio</taxon>
    </lineage>
</organism>
<evidence type="ECO:0000313" key="3">
    <source>
        <dbReference type="Proteomes" id="UP000027219"/>
    </source>
</evidence>